<evidence type="ECO:0000313" key="3">
    <source>
        <dbReference type="Proteomes" id="UP001152747"/>
    </source>
</evidence>
<dbReference type="EMBL" id="CANHGI010000005">
    <property type="protein sequence ID" value="CAI5450763.1"/>
    <property type="molecule type" value="Genomic_DNA"/>
</dbReference>
<proteinExistence type="predicted"/>
<sequence length="190" mass="22336">MEKPKFSQYSHQPTLEEMKNNREMMDRQERDATKKSINLLFKNGTNTCTCGRCTSDGDVSYCCHEIYPENEKNQALYGRQISKHFDKIFWKGDFHKCAADCEGFKKYLDEEILGVFMSGYKFAMSRIKEDLKAENYRFYAYSLIVYDMNIKLNSKRIPLPSCIVATIRTKWPSQIYKGFKAPLPLCYEEE</sequence>
<dbReference type="Proteomes" id="UP001152747">
    <property type="component" value="Unassembled WGS sequence"/>
</dbReference>
<name>A0A9P1IWN4_9PELO</name>
<gene>
    <name evidence="2" type="ORF">CAMP_LOCUS13400</name>
</gene>
<protein>
    <submittedName>
        <fullName evidence="2">Uncharacterized protein</fullName>
    </submittedName>
</protein>
<dbReference type="OrthoDB" id="6586554at2759"/>
<dbReference type="PANTHER" id="PTHR36981:SF1">
    <property type="entry name" value="P2X PURINORECEPTOR 7 INTRACELLULAR DOMAIN-CONTAINING PROTEIN"/>
    <property type="match status" value="1"/>
</dbReference>
<accession>A0A9P1IWN4</accession>
<dbReference type="AlphaFoldDB" id="A0A9P1IWN4"/>
<feature type="compositionally biased region" description="Basic and acidic residues" evidence="1">
    <location>
        <begin position="14"/>
        <end position="29"/>
    </location>
</feature>
<comment type="caution">
    <text evidence="2">The sequence shown here is derived from an EMBL/GenBank/DDBJ whole genome shotgun (WGS) entry which is preliminary data.</text>
</comment>
<evidence type="ECO:0000256" key="1">
    <source>
        <dbReference type="SAM" id="MobiDB-lite"/>
    </source>
</evidence>
<organism evidence="2 3">
    <name type="scientific">Caenorhabditis angaria</name>
    <dbReference type="NCBI Taxonomy" id="860376"/>
    <lineage>
        <taxon>Eukaryota</taxon>
        <taxon>Metazoa</taxon>
        <taxon>Ecdysozoa</taxon>
        <taxon>Nematoda</taxon>
        <taxon>Chromadorea</taxon>
        <taxon>Rhabditida</taxon>
        <taxon>Rhabditina</taxon>
        <taxon>Rhabditomorpha</taxon>
        <taxon>Rhabditoidea</taxon>
        <taxon>Rhabditidae</taxon>
        <taxon>Peloderinae</taxon>
        <taxon>Caenorhabditis</taxon>
    </lineage>
</organism>
<keyword evidence="3" id="KW-1185">Reference proteome</keyword>
<reference evidence="2" key="1">
    <citation type="submission" date="2022-11" db="EMBL/GenBank/DDBJ databases">
        <authorList>
            <person name="Kikuchi T."/>
        </authorList>
    </citation>
    <scope>NUCLEOTIDE SEQUENCE</scope>
    <source>
        <strain evidence="2">PS1010</strain>
    </source>
</reference>
<evidence type="ECO:0000313" key="2">
    <source>
        <dbReference type="EMBL" id="CAI5450763.1"/>
    </source>
</evidence>
<feature type="region of interest" description="Disordered" evidence="1">
    <location>
        <begin position="1"/>
        <end position="29"/>
    </location>
</feature>
<dbReference type="PANTHER" id="PTHR36981">
    <property type="entry name" value="ZGC:195170"/>
    <property type="match status" value="1"/>
</dbReference>